<organism evidence="4 5">
    <name type="scientific">Esox lucius</name>
    <name type="common">Northern pike</name>
    <dbReference type="NCBI Taxonomy" id="8010"/>
    <lineage>
        <taxon>Eukaryota</taxon>
        <taxon>Metazoa</taxon>
        <taxon>Chordata</taxon>
        <taxon>Craniata</taxon>
        <taxon>Vertebrata</taxon>
        <taxon>Euteleostomi</taxon>
        <taxon>Actinopterygii</taxon>
        <taxon>Neopterygii</taxon>
        <taxon>Teleostei</taxon>
        <taxon>Protacanthopterygii</taxon>
        <taxon>Esociformes</taxon>
        <taxon>Esocidae</taxon>
        <taxon>Esox</taxon>
    </lineage>
</organism>
<dbReference type="InterPro" id="IPR001299">
    <property type="entry name" value="Ependymin"/>
</dbReference>
<keyword evidence="3" id="KW-0732">Signal</keyword>
<proteinExistence type="inferred from homology"/>
<reference evidence="4" key="3">
    <citation type="submission" date="2025-09" db="UniProtKB">
        <authorList>
            <consortium name="Ensembl"/>
        </authorList>
    </citation>
    <scope>IDENTIFICATION</scope>
</reference>
<protein>
    <submittedName>
        <fullName evidence="4">Uncharacterized protein</fullName>
    </submittedName>
</protein>
<dbReference type="AlphaFoldDB" id="A0AAY5KLZ6"/>
<feature type="chain" id="PRO_5044201476" evidence="3">
    <location>
        <begin position="20"/>
        <end position="239"/>
    </location>
</feature>
<keyword evidence="2" id="KW-0472">Membrane</keyword>
<feature type="transmembrane region" description="Helical" evidence="2">
    <location>
        <begin position="210"/>
        <end position="232"/>
    </location>
</feature>
<dbReference type="Ensembl" id="ENSELUT00000090204.1">
    <property type="protein sequence ID" value="ENSELUP00000089746.1"/>
    <property type="gene ID" value="ENSELUG00000043997.1"/>
</dbReference>
<feature type="signal peptide" evidence="3">
    <location>
        <begin position="1"/>
        <end position="19"/>
    </location>
</feature>
<dbReference type="Pfam" id="PF00811">
    <property type="entry name" value="Ependymin"/>
    <property type="match status" value="1"/>
</dbReference>
<reference evidence="4" key="2">
    <citation type="submission" date="2025-08" db="UniProtKB">
        <authorList>
            <consortium name="Ensembl"/>
        </authorList>
    </citation>
    <scope>IDENTIFICATION</scope>
</reference>
<name>A0AAY5KLZ6_ESOLU</name>
<dbReference type="GO" id="GO:0007160">
    <property type="term" value="P:cell-matrix adhesion"/>
    <property type="evidence" value="ECO:0007669"/>
    <property type="project" value="InterPro"/>
</dbReference>
<evidence type="ECO:0000256" key="3">
    <source>
        <dbReference type="SAM" id="SignalP"/>
    </source>
</evidence>
<keyword evidence="2" id="KW-1133">Transmembrane helix</keyword>
<dbReference type="Proteomes" id="UP000265140">
    <property type="component" value="Chromosome 14"/>
</dbReference>
<accession>A0AAY5KLZ6</accession>
<keyword evidence="2" id="KW-0812">Transmembrane</keyword>
<evidence type="ECO:0000313" key="5">
    <source>
        <dbReference type="Proteomes" id="UP000265140"/>
    </source>
</evidence>
<evidence type="ECO:0000313" key="4">
    <source>
        <dbReference type="Ensembl" id="ENSELUP00000089746.1"/>
    </source>
</evidence>
<reference evidence="4 5" key="1">
    <citation type="submission" date="2020-02" db="EMBL/GenBank/DDBJ databases">
        <title>Esox lucius (northern pike) genome, fEsoLuc1, primary haplotype.</title>
        <authorList>
            <person name="Myers G."/>
            <person name="Karagic N."/>
            <person name="Meyer A."/>
            <person name="Pippel M."/>
            <person name="Reichard M."/>
            <person name="Winkler S."/>
            <person name="Tracey A."/>
            <person name="Sims Y."/>
            <person name="Howe K."/>
            <person name="Rhie A."/>
            <person name="Formenti G."/>
            <person name="Durbin R."/>
            <person name="Fedrigo O."/>
            <person name="Jarvis E.D."/>
        </authorList>
    </citation>
    <scope>NUCLEOTIDE SEQUENCE [LARGE SCALE GENOMIC DNA]</scope>
</reference>
<sequence length="239" mass="27129">MRSLVLVSIILCLALKASAQKPHHCIMKTCQMFFPHLFKSILGIGSKNLEILKKKSVLCVQGYYDEIMWDKLSSTKKRLYSIFQPMQIFSDATFMTQMILGSSSGAGMGLLVSSWTGPIAESRNIERTIAFVVLSTRISDPMDFVPPFFCDREVNGMTGETEDFISALQSGRSLRNTLSKGRKQILKLNLDKLYVPLQEFNCFTIHILEFYFIVITFFVNFLEMANSIMLALENMSINN</sequence>
<evidence type="ECO:0000256" key="2">
    <source>
        <dbReference type="SAM" id="Phobius"/>
    </source>
</evidence>
<keyword evidence="5" id="KW-1185">Reference proteome</keyword>
<dbReference type="GO" id="GO:0005509">
    <property type="term" value="F:calcium ion binding"/>
    <property type="evidence" value="ECO:0007669"/>
    <property type="project" value="InterPro"/>
</dbReference>
<evidence type="ECO:0000256" key="1">
    <source>
        <dbReference type="ARBA" id="ARBA00010771"/>
    </source>
</evidence>
<comment type="similarity">
    <text evidence="1">Belongs to the ependymin family.</text>
</comment>
<dbReference type="GO" id="GO:0005576">
    <property type="term" value="C:extracellular region"/>
    <property type="evidence" value="ECO:0007669"/>
    <property type="project" value="InterPro"/>
</dbReference>